<evidence type="ECO:0000256" key="10">
    <source>
        <dbReference type="ARBA" id="ARBA00023212"/>
    </source>
</evidence>
<evidence type="ECO:0000313" key="15">
    <source>
        <dbReference type="Proteomes" id="UP001530315"/>
    </source>
</evidence>
<dbReference type="InterPro" id="IPR008603">
    <property type="entry name" value="DCTN4"/>
</dbReference>
<protein>
    <recommendedName>
        <fullName evidence="12">Dynactin subunit 4</fullName>
    </recommendedName>
</protein>
<organism evidence="14 15">
    <name type="scientific">Stephanodiscus triporus</name>
    <dbReference type="NCBI Taxonomy" id="2934178"/>
    <lineage>
        <taxon>Eukaryota</taxon>
        <taxon>Sar</taxon>
        <taxon>Stramenopiles</taxon>
        <taxon>Ochrophyta</taxon>
        <taxon>Bacillariophyta</taxon>
        <taxon>Coscinodiscophyceae</taxon>
        <taxon>Thalassiosirophycidae</taxon>
        <taxon>Stephanodiscales</taxon>
        <taxon>Stephanodiscaceae</taxon>
        <taxon>Stephanodiscus</taxon>
    </lineage>
</organism>
<keyword evidence="7" id="KW-0832">Ubl conjugation</keyword>
<dbReference type="PANTHER" id="PTHR13034:SF2">
    <property type="entry name" value="DYNACTIN SUBUNIT 4"/>
    <property type="match status" value="1"/>
</dbReference>
<dbReference type="GO" id="GO:0001725">
    <property type="term" value="C:stress fiber"/>
    <property type="evidence" value="ECO:0007669"/>
    <property type="project" value="UniProtKB-SubCell"/>
</dbReference>
<evidence type="ECO:0000256" key="2">
    <source>
        <dbReference type="ARBA" id="ARBA00004529"/>
    </source>
</evidence>
<comment type="caution">
    <text evidence="14">The sequence shown here is derived from an EMBL/GenBank/DDBJ whole genome shotgun (WGS) entry which is preliminary data.</text>
</comment>
<reference evidence="14 15" key="1">
    <citation type="submission" date="2024-10" db="EMBL/GenBank/DDBJ databases">
        <title>Updated reference genomes for cyclostephanoid diatoms.</title>
        <authorList>
            <person name="Roberts W.R."/>
            <person name="Alverson A.J."/>
        </authorList>
    </citation>
    <scope>NUCLEOTIDE SEQUENCE [LARGE SCALE GENOMIC DNA]</scope>
    <source>
        <strain evidence="14 15">AJA276-08</strain>
    </source>
</reference>
<dbReference type="Proteomes" id="UP001530315">
    <property type="component" value="Unassembled WGS sequence"/>
</dbReference>
<evidence type="ECO:0000256" key="5">
    <source>
        <dbReference type="ARBA" id="ARBA00022499"/>
    </source>
</evidence>
<evidence type="ECO:0000256" key="4">
    <source>
        <dbReference type="ARBA" id="ARBA00022490"/>
    </source>
</evidence>
<dbReference type="EMBL" id="JALLAZ020001662">
    <property type="protein sequence ID" value="KAL3769182.1"/>
    <property type="molecule type" value="Genomic_DNA"/>
</dbReference>
<keyword evidence="15" id="KW-1185">Reference proteome</keyword>
<evidence type="ECO:0000256" key="7">
    <source>
        <dbReference type="ARBA" id="ARBA00022843"/>
    </source>
</evidence>
<evidence type="ECO:0000313" key="14">
    <source>
        <dbReference type="EMBL" id="KAL3769182.1"/>
    </source>
</evidence>
<evidence type="ECO:0000256" key="8">
    <source>
        <dbReference type="ARBA" id="ARBA00022990"/>
    </source>
</evidence>
<keyword evidence="6" id="KW-0597">Phosphoprotein</keyword>
<dbReference type="AlphaFoldDB" id="A0ABD3MZP2"/>
<keyword evidence="5" id="KW-1017">Isopeptide bond</keyword>
<proteinExistence type="inferred from homology"/>
<name>A0ABD3MZP2_9STRA</name>
<evidence type="ECO:0000256" key="3">
    <source>
        <dbReference type="ARBA" id="ARBA00004657"/>
    </source>
</evidence>
<sequence>MAATHEDFVLYVDHANHLTPLTLAYHATASRHLTSGRSDVIPPSTTVETDSAYCPRSLTFCDVATALSGDGGYKDCPVCFSPVSISIDEKNSRTSSDGRLICHYLCGHCQWSSRECGVTSNADKLLEYSTSDDTDAPKEDELEKQRGLAIIDITRELAVCLQRRISEKNKDVDAIFNSITTIWAEREQEEQRRNRMNTGMTMTQGDSDRRENSWSREILEQSLLEKKQAMDTLFISRKANYPREDAKKLGDTSGIPENLPTPQQIAAQMTITAITPQSRSDLFPLPVYYRARVSRRCRAELAAGRTGILIKPKLNPLEGDTSLRAGHGQWWKKDSSAVHVVPRVRLCRHGADLACQKYAALLKVKNPTLNTMRLRLSGPSSPEVDNEEANNPPVPLIDKRELQHILVNPFTEKFVQGRLCSPNATSSIMPTDFFVLHPVDDPFLDVGKGQEDDPSEVSNWDATTILGAVGDGTTSQLRIVATKGDTAWVEMVLCNAATDAEVSSDTTYANAYLAVPLALQVEVGNGSWEASLIKRRDMPAEEKDLVTLYLVALLR</sequence>
<dbReference type="GO" id="GO:0005813">
    <property type="term" value="C:centrosome"/>
    <property type="evidence" value="ECO:0007669"/>
    <property type="project" value="UniProtKB-SubCell"/>
</dbReference>
<evidence type="ECO:0000256" key="1">
    <source>
        <dbReference type="ARBA" id="ARBA00004300"/>
    </source>
</evidence>
<keyword evidence="10" id="KW-0206">Cytoskeleton</keyword>
<keyword evidence="9" id="KW-0175">Coiled coil</keyword>
<evidence type="ECO:0000256" key="11">
    <source>
        <dbReference type="ARBA" id="ARBA00034776"/>
    </source>
</evidence>
<evidence type="ECO:0000256" key="9">
    <source>
        <dbReference type="ARBA" id="ARBA00023054"/>
    </source>
</evidence>
<comment type="subcellular location">
    <subcellularLocation>
        <location evidence="1">Cytoplasm</location>
        <location evidence="1">Cytoskeleton</location>
        <location evidence="1">Microtubule organizing center</location>
        <location evidence="1">Centrosome</location>
    </subcellularLocation>
    <subcellularLocation>
        <location evidence="2">Cytoplasm</location>
        <location evidence="2">Cytoskeleton</location>
        <location evidence="2">Stress fiber</location>
    </subcellularLocation>
    <subcellularLocation>
        <location evidence="3">Cytoplasm</location>
        <location evidence="3">Myofibril</location>
    </subcellularLocation>
</comment>
<gene>
    <name evidence="14" type="ORF">ACHAW5_000652</name>
</gene>
<keyword evidence="4" id="KW-0963">Cytoplasm</keyword>
<evidence type="ECO:0000256" key="6">
    <source>
        <dbReference type="ARBA" id="ARBA00022553"/>
    </source>
</evidence>
<keyword evidence="8" id="KW-0007">Acetylation</keyword>
<evidence type="ECO:0000256" key="12">
    <source>
        <dbReference type="ARBA" id="ARBA00034864"/>
    </source>
</evidence>
<dbReference type="PANTHER" id="PTHR13034">
    <property type="entry name" value="DYNACTIN P62 SUBUNIT"/>
    <property type="match status" value="1"/>
</dbReference>
<comment type="similarity">
    <text evidence="11">Belongs to the dynactin subunit 4 family.</text>
</comment>
<accession>A0ABD3MZP2</accession>
<evidence type="ECO:0000256" key="13">
    <source>
        <dbReference type="ARBA" id="ARBA00093507"/>
    </source>
</evidence>
<comment type="subunit">
    <text evidence="13">Subunit of dynactin, a multiprotein complex part of a tripartite complex with dynein and a adapter, such as BICDL1, BICD2 or HOOK3. The dynactin complex is built around ACTR1A/ACTB filament and consists of an actin-related filament composed of a shoulder domain, a pointed end and a barbed end. Its length is defined by its flexible shoulder domain. The soulder is composed of 2 DCTN1 subunits, 4 DCTN2 and 2 DCTN3. The 4 DCNT2 (via N-terminus) bind the ACTR1A filament and act as molecular rulers to determine the length. The pointed end is important for binding dynein-dynactin cargo adapters. Consists of 4 subunits: ACTR10, DCNT4, DCTN5 and DCTN6. The barbed end is composed of a CAPZA1:CAPZB heterodimers, which binds ACTR1A/ACTB filament and dynactin and stabilizes dynactin. Interacts with ATP7B, but not ATP7A, in a copper-dependent manner. Interacts with ANK2; this interaction is required for localization at costameres. Interacts with N4BP2L1.</text>
</comment>